<accession>A0A9Q0GVL1</accession>
<evidence type="ECO:0000313" key="1">
    <source>
        <dbReference type="EMBL" id="KAJ4953305.1"/>
    </source>
</evidence>
<sequence length="99" mass="11159">MVMKVMVLEEVVRSSAVYTSYAAIRSSGLLRLRNKSRMLDIVREPDPKTLRDIDSRISRVLRSGSPISSILDLFLDLNKPEERNADITTSSNTTTFVTI</sequence>
<dbReference type="Proteomes" id="UP001141806">
    <property type="component" value="Unassembled WGS sequence"/>
</dbReference>
<comment type="caution">
    <text evidence="1">The sequence shown here is derived from an EMBL/GenBank/DDBJ whole genome shotgun (WGS) entry which is preliminary data.</text>
</comment>
<protein>
    <submittedName>
        <fullName evidence="1">Uncharacterized protein</fullName>
    </submittedName>
</protein>
<dbReference type="EMBL" id="JAMYWD010000012">
    <property type="protein sequence ID" value="KAJ4953305.1"/>
    <property type="molecule type" value="Genomic_DNA"/>
</dbReference>
<dbReference type="AlphaFoldDB" id="A0A9Q0GVL1"/>
<proteinExistence type="predicted"/>
<keyword evidence="2" id="KW-1185">Reference proteome</keyword>
<reference evidence="1" key="1">
    <citation type="journal article" date="2023" name="Plant J.">
        <title>The genome of the king protea, Protea cynaroides.</title>
        <authorList>
            <person name="Chang J."/>
            <person name="Duong T.A."/>
            <person name="Schoeman C."/>
            <person name="Ma X."/>
            <person name="Roodt D."/>
            <person name="Barker N."/>
            <person name="Li Z."/>
            <person name="Van de Peer Y."/>
            <person name="Mizrachi E."/>
        </authorList>
    </citation>
    <scope>NUCLEOTIDE SEQUENCE</scope>
    <source>
        <tissue evidence="1">Young leaves</tissue>
    </source>
</reference>
<name>A0A9Q0GVL1_9MAGN</name>
<gene>
    <name evidence="1" type="ORF">NE237_030137</name>
</gene>
<organism evidence="1 2">
    <name type="scientific">Protea cynaroides</name>
    <dbReference type="NCBI Taxonomy" id="273540"/>
    <lineage>
        <taxon>Eukaryota</taxon>
        <taxon>Viridiplantae</taxon>
        <taxon>Streptophyta</taxon>
        <taxon>Embryophyta</taxon>
        <taxon>Tracheophyta</taxon>
        <taxon>Spermatophyta</taxon>
        <taxon>Magnoliopsida</taxon>
        <taxon>Proteales</taxon>
        <taxon>Proteaceae</taxon>
        <taxon>Protea</taxon>
    </lineage>
</organism>
<evidence type="ECO:0000313" key="2">
    <source>
        <dbReference type="Proteomes" id="UP001141806"/>
    </source>
</evidence>